<dbReference type="Pfam" id="PF04932">
    <property type="entry name" value="Wzy_C"/>
    <property type="match status" value="1"/>
</dbReference>
<dbReference type="InterPro" id="IPR051533">
    <property type="entry name" value="WaaL-like"/>
</dbReference>
<gene>
    <name evidence="7" type="ORF">KBTEX_03958</name>
</gene>
<keyword evidence="2 5" id="KW-0812">Transmembrane</keyword>
<dbReference type="EMBL" id="MN079292">
    <property type="protein sequence ID" value="QEA07599.1"/>
    <property type="molecule type" value="Genomic_DNA"/>
</dbReference>
<evidence type="ECO:0000259" key="6">
    <source>
        <dbReference type="Pfam" id="PF04932"/>
    </source>
</evidence>
<feature type="transmembrane region" description="Helical" evidence="5">
    <location>
        <begin position="373"/>
        <end position="397"/>
    </location>
</feature>
<dbReference type="PANTHER" id="PTHR37422:SF13">
    <property type="entry name" value="LIPOPOLYSACCHARIDE BIOSYNTHESIS PROTEIN PA4999-RELATED"/>
    <property type="match status" value="1"/>
</dbReference>
<accession>A0A5B8REY5</accession>
<protein>
    <recommendedName>
        <fullName evidence="6">O-antigen ligase-related domain-containing protein</fullName>
    </recommendedName>
</protein>
<keyword evidence="3 5" id="KW-1133">Transmembrane helix</keyword>
<feature type="transmembrane region" description="Helical" evidence="5">
    <location>
        <begin position="340"/>
        <end position="361"/>
    </location>
</feature>
<name>A0A5B8REY5_9ZZZZ</name>
<feature type="domain" description="O-antigen ligase-related" evidence="6">
    <location>
        <begin position="217"/>
        <end position="349"/>
    </location>
</feature>
<feature type="transmembrane region" description="Helical" evidence="5">
    <location>
        <begin position="180"/>
        <end position="198"/>
    </location>
</feature>
<dbReference type="AlphaFoldDB" id="A0A5B8REY5"/>
<dbReference type="InterPro" id="IPR007016">
    <property type="entry name" value="O-antigen_ligase-rel_domated"/>
</dbReference>
<dbReference type="PANTHER" id="PTHR37422">
    <property type="entry name" value="TEICHURONIC ACID BIOSYNTHESIS PROTEIN TUAE"/>
    <property type="match status" value="1"/>
</dbReference>
<keyword evidence="4 5" id="KW-0472">Membrane</keyword>
<feature type="transmembrane region" description="Helical" evidence="5">
    <location>
        <begin position="83"/>
        <end position="101"/>
    </location>
</feature>
<evidence type="ECO:0000256" key="5">
    <source>
        <dbReference type="SAM" id="Phobius"/>
    </source>
</evidence>
<comment type="subcellular location">
    <subcellularLocation>
        <location evidence="1">Membrane</location>
        <topology evidence="1">Multi-pass membrane protein</topology>
    </subcellularLocation>
</comment>
<organism evidence="7">
    <name type="scientific">uncultured organism</name>
    <dbReference type="NCBI Taxonomy" id="155900"/>
    <lineage>
        <taxon>unclassified sequences</taxon>
        <taxon>environmental samples</taxon>
    </lineage>
</organism>
<proteinExistence type="predicted"/>
<evidence type="ECO:0000256" key="3">
    <source>
        <dbReference type="ARBA" id="ARBA00022989"/>
    </source>
</evidence>
<dbReference type="GO" id="GO:0016020">
    <property type="term" value="C:membrane"/>
    <property type="evidence" value="ECO:0007669"/>
    <property type="project" value="UniProtKB-SubCell"/>
</dbReference>
<evidence type="ECO:0000256" key="1">
    <source>
        <dbReference type="ARBA" id="ARBA00004141"/>
    </source>
</evidence>
<evidence type="ECO:0000256" key="4">
    <source>
        <dbReference type="ARBA" id="ARBA00023136"/>
    </source>
</evidence>
<feature type="transmembrane region" description="Helical" evidence="5">
    <location>
        <begin position="113"/>
        <end position="143"/>
    </location>
</feature>
<feature type="transmembrane region" description="Helical" evidence="5">
    <location>
        <begin position="403"/>
        <end position="422"/>
    </location>
</feature>
<feature type="transmembrane region" description="Helical" evidence="5">
    <location>
        <begin position="248"/>
        <end position="265"/>
    </location>
</feature>
<feature type="transmembrane region" description="Helical" evidence="5">
    <location>
        <begin position="20"/>
        <end position="40"/>
    </location>
</feature>
<feature type="transmembrane region" description="Helical" evidence="5">
    <location>
        <begin position="218"/>
        <end position="241"/>
    </location>
</feature>
<reference evidence="7" key="1">
    <citation type="submission" date="2019-06" db="EMBL/GenBank/DDBJ databases">
        <authorList>
            <person name="Murdoch R.W."/>
            <person name="Fathepure B."/>
        </authorList>
    </citation>
    <scope>NUCLEOTIDE SEQUENCE</scope>
</reference>
<sequence length="449" mass="49738">MSRVRRSEMASLIQLQPGAVMRVLAGEGPAFALLCLYLFIEYVRPQSIYPAIDILPYAQLSILAALGARLLTRERIDVASPTTFWLVAFLAVLQVSWWNAYNPALSGERVTTHVVWVVVYFLIVSTVNTRERFFVFLLLYLLWNLKMSQHGVRAWAARGFGYDRWGVSGGPGWFDNAGDLGVEMCIFLPVAFCFFLFLKKRCSRWKQTALAMVPMSAALTILATNSRGALVGMAAIVLWVGLASRKRFRFVVLAIMVSIAAYAIIPEKQISRIEASGEDETSNNRILRWGVGIEIMMDKPWTGVGPANWVIYYPTHYPPEKGLEMYGLQHSMYIDAASEYGVPGVVVLFGIIFSAFMANAKTRNLGRALGDEFFVFFSLGLDAALVGLLVSAAFVSVFNYPFLWVHVAFIVALNKVAAAAYVRHEATAPAVAGAVTQALTTGGRTWRRA</sequence>
<feature type="transmembrane region" description="Helical" evidence="5">
    <location>
        <begin position="52"/>
        <end position="71"/>
    </location>
</feature>
<evidence type="ECO:0000313" key="7">
    <source>
        <dbReference type="EMBL" id="QEA07599.1"/>
    </source>
</evidence>
<evidence type="ECO:0000256" key="2">
    <source>
        <dbReference type="ARBA" id="ARBA00022692"/>
    </source>
</evidence>